<organism evidence="1 2">
    <name type="scientific">Planotetraspora thailandica</name>
    <dbReference type="NCBI Taxonomy" id="487172"/>
    <lineage>
        <taxon>Bacteria</taxon>
        <taxon>Bacillati</taxon>
        <taxon>Actinomycetota</taxon>
        <taxon>Actinomycetes</taxon>
        <taxon>Streptosporangiales</taxon>
        <taxon>Streptosporangiaceae</taxon>
        <taxon>Planotetraspora</taxon>
    </lineage>
</organism>
<dbReference type="SUPFAM" id="SSF53795">
    <property type="entry name" value="PEP carboxykinase-like"/>
    <property type="match status" value="1"/>
</dbReference>
<reference evidence="1" key="1">
    <citation type="submission" date="2021-01" db="EMBL/GenBank/DDBJ databases">
        <title>Whole genome shotgun sequence of Planotetraspora thailandica NBRC 104271.</title>
        <authorList>
            <person name="Komaki H."/>
            <person name="Tamura T."/>
        </authorList>
    </citation>
    <scope>NUCLEOTIDE SEQUENCE</scope>
    <source>
        <strain evidence="1">NBRC 104271</strain>
    </source>
</reference>
<protein>
    <submittedName>
        <fullName evidence="1">Uncharacterized protein</fullName>
    </submittedName>
</protein>
<proteinExistence type="predicted"/>
<evidence type="ECO:0000313" key="1">
    <source>
        <dbReference type="EMBL" id="GII52819.1"/>
    </source>
</evidence>
<dbReference type="Gene3D" id="3.40.50.300">
    <property type="entry name" value="P-loop containing nucleotide triphosphate hydrolases"/>
    <property type="match status" value="1"/>
</dbReference>
<comment type="caution">
    <text evidence="1">The sequence shown here is derived from an EMBL/GenBank/DDBJ whole genome shotgun (WGS) entry which is preliminary data.</text>
</comment>
<name>A0A8J3XU35_9ACTN</name>
<keyword evidence="2" id="KW-1185">Reference proteome</keyword>
<dbReference type="Proteomes" id="UP000605992">
    <property type="component" value="Unassembled WGS sequence"/>
</dbReference>
<evidence type="ECO:0000313" key="2">
    <source>
        <dbReference type="Proteomes" id="UP000605992"/>
    </source>
</evidence>
<accession>A0A8J3XU35</accession>
<dbReference type="EMBL" id="BOOR01000007">
    <property type="protein sequence ID" value="GII52819.1"/>
    <property type="molecule type" value="Genomic_DNA"/>
</dbReference>
<sequence>MNIDSAGRTLCVADHSAFLSSWSRVAPHLPGVDPSRAPEAESGSVDLHLPPSIGPDDGRRIVNAHLHLLHLAHGSLCPHAVAVHHQRYGAVLLLGCHGTGKTLVAIAMTRRDWHVLAGDVALLDVEADGTVAVRGGTAAFVVRRGPALRWFPDLHLSQVELWSRRPALPKRPVPVVAAVSVHVDAVGGPLRLIDLHTTRTMWLRASGHLLDRMLDREDGPVLRLLESAAATRRRVELVRTLSRRLAIHAAWGPPAEIAAQIELLATAGWRGTGT</sequence>
<dbReference type="RefSeq" id="WP_203943107.1">
    <property type="nucleotide sequence ID" value="NZ_BOOR01000007.1"/>
</dbReference>
<dbReference type="InterPro" id="IPR027417">
    <property type="entry name" value="P-loop_NTPase"/>
</dbReference>
<gene>
    <name evidence="1" type="ORF">Pth03_12080</name>
</gene>
<dbReference type="AlphaFoldDB" id="A0A8J3XU35"/>